<keyword evidence="4" id="KW-0677">Repeat</keyword>
<dbReference type="InterPro" id="IPR032859">
    <property type="entry name" value="KH_dom-like"/>
</dbReference>
<evidence type="ECO:0000256" key="5">
    <source>
        <dbReference type="ARBA" id="ARBA00022741"/>
    </source>
</evidence>
<reference evidence="9" key="1">
    <citation type="submission" date="2020-05" db="EMBL/GenBank/DDBJ databases">
        <authorList>
            <person name="Chiriac C."/>
            <person name="Salcher M."/>
            <person name="Ghai R."/>
            <person name="Kavagutti S V."/>
        </authorList>
    </citation>
    <scope>NUCLEOTIDE SEQUENCE</scope>
</reference>
<dbReference type="FunFam" id="3.30.300.20:FF:000004">
    <property type="entry name" value="GTPase Der"/>
    <property type="match status" value="1"/>
</dbReference>
<dbReference type="SUPFAM" id="SSF52540">
    <property type="entry name" value="P-loop containing nucleoside triphosphate hydrolases"/>
    <property type="match status" value="2"/>
</dbReference>
<evidence type="ECO:0000256" key="7">
    <source>
        <dbReference type="ARBA" id="ARBA00032345"/>
    </source>
</evidence>
<dbReference type="Pfam" id="PF14714">
    <property type="entry name" value="KH_dom-like"/>
    <property type="match status" value="1"/>
</dbReference>
<evidence type="ECO:0000256" key="4">
    <source>
        <dbReference type="ARBA" id="ARBA00022737"/>
    </source>
</evidence>
<dbReference type="GO" id="GO:0003924">
    <property type="term" value="F:GTPase activity"/>
    <property type="evidence" value="ECO:0007669"/>
    <property type="project" value="InterPro"/>
</dbReference>
<dbReference type="GO" id="GO:0042254">
    <property type="term" value="P:ribosome biogenesis"/>
    <property type="evidence" value="ECO:0007669"/>
    <property type="project" value="UniProtKB-KW"/>
</dbReference>
<evidence type="ECO:0000313" key="9">
    <source>
        <dbReference type="EMBL" id="CAB4580624.1"/>
    </source>
</evidence>
<organism evidence="9">
    <name type="scientific">freshwater metagenome</name>
    <dbReference type="NCBI Taxonomy" id="449393"/>
    <lineage>
        <taxon>unclassified sequences</taxon>
        <taxon>metagenomes</taxon>
        <taxon>ecological metagenomes</taxon>
    </lineage>
</organism>
<sequence>MLPKISEQVQIAINQADLILFVVDANVGLTEDDESVVKLIRRNTVPVILVANKVDGVEAEAQIGNLWSLGLGEPFPVSALHGRGSGDLLELIINKMPEESRIKDQLKGPTKVALIGRPNVGKSSLLNKLTKSNRSVVSEIAGTTVDPVDEIVMIADEAWNFIDTAGIRRRVRESSGYEYYASLRTQAALERAEIALLILESSETITDQDRKLINLVTEAGRALVLVFNKWDLLDEDRRLLLEKEIEMDLHNVKWAPRVNLSALTGWHVDRLSSALHSAYEGWSTRVATSKLNQFIKEHVAANPHPVRGGKQSKILFATQIGQKPPAFALFTTGLIDESYVRFIERRLREEYGFQGSPIHIKVKIRERRKR</sequence>
<dbReference type="PANTHER" id="PTHR43834">
    <property type="entry name" value="GTPASE DER"/>
    <property type="match status" value="1"/>
</dbReference>
<dbReference type="InterPro" id="IPR015946">
    <property type="entry name" value="KH_dom-like_a/b"/>
</dbReference>
<evidence type="ECO:0000256" key="3">
    <source>
        <dbReference type="ARBA" id="ARBA00022517"/>
    </source>
</evidence>
<proteinExistence type="inferred from homology"/>
<dbReference type="InterPro" id="IPR027417">
    <property type="entry name" value="P-loop_NTPase"/>
</dbReference>
<evidence type="ECO:0000256" key="6">
    <source>
        <dbReference type="ARBA" id="ARBA00023134"/>
    </source>
</evidence>
<protein>
    <recommendedName>
        <fullName evidence="2">GTPase Der</fullName>
    </recommendedName>
    <alternativeName>
        <fullName evidence="7">GTP-binding protein EngA</fullName>
    </alternativeName>
</protein>
<dbReference type="GO" id="GO:0005525">
    <property type="term" value="F:GTP binding"/>
    <property type="evidence" value="ECO:0007669"/>
    <property type="project" value="UniProtKB-KW"/>
</dbReference>
<dbReference type="Pfam" id="PF01926">
    <property type="entry name" value="MMR_HSR1"/>
    <property type="match status" value="1"/>
</dbReference>
<dbReference type="Pfam" id="PF00009">
    <property type="entry name" value="GTP_EFTU"/>
    <property type="match status" value="1"/>
</dbReference>
<dbReference type="AlphaFoldDB" id="A0A6J6F130"/>
<dbReference type="NCBIfam" id="TIGR03594">
    <property type="entry name" value="GTPase_EngA"/>
    <property type="match status" value="1"/>
</dbReference>
<dbReference type="PANTHER" id="PTHR43834:SF6">
    <property type="entry name" value="GTPASE DER"/>
    <property type="match status" value="1"/>
</dbReference>
<feature type="domain" description="EngA-type G" evidence="8">
    <location>
        <begin position="110"/>
        <end position="283"/>
    </location>
</feature>
<dbReference type="InterPro" id="IPR016484">
    <property type="entry name" value="GTPase_Der"/>
</dbReference>
<dbReference type="CDD" id="cd01895">
    <property type="entry name" value="EngA2"/>
    <property type="match status" value="1"/>
</dbReference>
<keyword evidence="5" id="KW-0547">Nucleotide-binding</keyword>
<name>A0A6J6F130_9ZZZZ</name>
<dbReference type="PROSITE" id="PS51712">
    <property type="entry name" value="G_ENGA"/>
    <property type="match status" value="1"/>
</dbReference>
<evidence type="ECO:0000256" key="2">
    <source>
        <dbReference type="ARBA" id="ARBA00020953"/>
    </source>
</evidence>
<dbReference type="EMBL" id="CAEZTU010000045">
    <property type="protein sequence ID" value="CAB4580624.1"/>
    <property type="molecule type" value="Genomic_DNA"/>
</dbReference>
<dbReference type="InterPro" id="IPR005225">
    <property type="entry name" value="Small_GTP-bd"/>
</dbReference>
<dbReference type="GO" id="GO:0043022">
    <property type="term" value="F:ribosome binding"/>
    <property type="evidence" value="ECO:0007669"/>
    <property type="project" value="TreeGrafter"/>
</dbReference>
<dbReference type="InterPro" id="IPR000795">
    <property type="entry name" value="T_Tr_GTP-bd_dom"/>
</dbReference>
<dbReference type="NCBIfam" id="TIGR00231">
    <property type="entry name" value="small_GTP"/>
    <property type="match status" value="1"/>
</dbReference>
<dbReference type="InterPro" id="IPR031166">
    <property type="entry name" value="G_ENGA"/>
</dbReference>
<evidence type="ECO:0000256" key="1">
    <source>
        <dbReference type="ARBA" id="ARBA00008279"/>
    </source>
</evidence>
<accession>A0A6J6F130</accession>
<gene>
    <name evidence="9" type="ORF">UFOPK1740_00904</name>
</gene>
<dbReference type="Gene3D" id="3.30.300.20">
    <property type="match status" value="1"/>
</dbReference>
<dbReference type="PRINTS" id="PR00326">
    <property type="entry name" value="GTP1OBG"/>
</dbReference>
<keyword evidence="3" id="KW-0690">Ribosome biogenesis</keyword>
<dbReference type="InterPro" id="IPR006073">
    <property type="entry name" value="GTP-bd"/>
</dbReference>
<keyword evidence="6" id="KW-0342">GTP-binding</keyword>
<evidence type="ECO:0000259" key="8">
    <source>
        <dbReference type="PROSITE" id="PS51712"/>
    </source>
</evidence>
<comment type="similarity">
    <text evidence="1">Belongs to the TRAFAC class TrmE-Era-EngA-EngB-Septin-like GTPase superfamily. EngA (Der) GTPase family.</text>
</comment>
<dbReference type="Gene3D" id="3.40.50.300">
    <property type="entry name" value="P-loop containing nucleotide triphosphate hydrolases"/>
    <property type="match status" value="2"/>
</dbReference>